<evidence type="ECO:0000313" key="2">
    <source>
        <dbReference type="Proteomes" id="UP000001294"/>
    </source>
</evidence>
<dbReference type="Proteomes" id="UP000001294">
    <property type="component" value="Unassembled WGS sequence"/>
</dbReference>
<dbReference type="EMBL" id="DS995899">
    <property type="protein sequence ID" value="EEA27747.1"/>
    <property type="molecule type" value="Genomic_DNA"/>
</dbReference>
<dbReference type="PhylomeDB" id="B6Q7J5"/>
<dbReference type="GO" id="GO:1990879">
    <property type="term" value="C:CST complex"/>
    <property type="evidence" value="ECO:0007669"/>
    <property type="project" value="InterPro"/>
</dbReference>
<evidence type="ECO:0008006" key="3">
    <source>
        <dbReference type="Google" id="ProtNLM"/>
    </source>
</evidence>
<name>B6Q7J5_TALMQ</name>
<reference evidence="2" key="1">
    <citation type="journal article" date="2015" name="Genome Announc.">
        <title>Genome sequence of the AIDS-associated pathogen Penicillium marneffei (ATCC18224) and its near taxonomic relative Talaromyces stipitatus (ATCC10500).</title>
        <authorList>
            <person name="Nierman W.C."/>
            <person name="Fedorova-Abrams N.D."/>
            <person name="Andrianopoulos A."/>
        </authorList>
    </citation>
    <scope>NUCLEOTIDE SEQUENCE [LARGE SCALE GENOMIC DNA]</scope>
    <source>
        <strain evidence="2">ATCC 18224 / CBS 334.59 / QM 7333</strain>
    </source>
</reference>
<dbReference type="Gene3D" id="2.40.50.140">
    <property type="entry name" value="Nucleic acid-binding proteins"/>
    <property type="match status" value="1"/>
</dbReference>
<dbReference type="VEuPathDB" id="FungiDB:PMAA_025970"/>
<dbReference type="GO" id="GO:0043047">
    <property type="term" value="F:single-stranded telomeric DNA binding"/>
    <property type="evidence" value="ECO:0007669"/>
    <property type="project" value="InterPro"/>
</dbReference>
<protein>
    <recommendedName>
        <fullName evidence="3">CST complex subunit Ten1</fullName>
    </recommendedName>
</protein>
<dbReference type="AlphaFoldDB" id="B6Q7J5"/>
<proteinExistence type="predicted"/>
<dbReference type="Pfam" id="PF12658">
    <property type="entry name" value="Ten1"/>
    <property type="match status" value="1"/>
</dbReference>
<dbReference type="OrthoDB" id="5275361at2759"/>
<keyword evidence="2" id="KW-1185">Reference proteome</keyword>
<dbReference type="InterPro" id="IPR024222">
    <property type="entry name" value="Ten1_fungal"/>
</dbReference>
<organism evidence="1 2">
    <name type="scientific">Talaromyces marneffei (strain ATCC 18224 / CBS 334.59 / QM 7333)</name>
    <name type="common">Penicillium marneffei</name>
    <dbReference type="NCBI Taxonomy" id="441960"/>
    <lineage>
        <taxon>Eukaryota</taxon>
        <taxon>Fungi</taxon>
        <taxon>Dikarya</taxon>
        <taxon>Ascomycota</taxon>
        <taxon>Pezizomycotina</taxon>
        <taxon>Eurotiomycetes</taxon>
        <taxon>Eurotiomycetidae</taxon>
        <taxon>Eurotiales</taxon>
        <taxon>Trichocomaceae</taxon>
        <taxon>Talaromyces</taxon>
        <taxon>Talaromyces sect. Talaromyces</taxon>
    </lineage>
</organism>
<dbReference type="InterPro" id="IPR012340">
    <property type="entry name" value="NA-bd_OB-fold"/>
</dbReference>
<evidence type="ECO:0000313" key="1">
    <source>
        <dbReference type="EMBL" id="EEA27747.1"/>
    </source>
</evidence>
<dbReference type="HOGENOM" id="CLU_102601_1_0_1"/>
<sequence length="149" mass="16907">MNGPIPTRLVFIHELPSLALHTKVRFLGCVARYDIVRGRLELEHNYPPLLGKKKKRDASNVSRRVSVDIDHVLSTITRDQLQVGSWLNIFGYIRSETQGKEKSTSEDANNSQLYVEAIMISDAGAIRIAEYEQSLVDMQAINRKLRLDS</sequence>
<dbReference type="GO" id="GO:0016233">
    <property type="term" value="P:telomere capping"/>
    <property type="evidence" value="ECO:0007669"/>
    <property type="project" value="InterPro"/>
</dbReference>
<accession>B6Q7J5</accession>
<gene>
    <name evidence="1" type="ORF">PMAA_025970</name>
</gene>